<evidence type="ECO:0000256" key="5">
    <source>
        <dbReference type="ARBA" id="ARBA00023136"/>
    </source>
</evidence>
<dbReference type="HAMAP" id="MF_01416">
    <property type="entry name" value="ATP_synth_delta_bact"/>
    <property type="match status" value="1"/>
</dbReference>
<comment type="function">
    <text evidence="8">F(1)F(0) ATP synthase produces ATP from ADP in the presence of a proton or sodium gradient. F-type ATPases consist of two structural domains, F(1) containing the extramembraneous catalytic core and F(0) containing the membrane proton channel, linked together by a central stalk and a peripheral stalk. During catalysis, ATP synthesis in the catalytic domain of F(1) is coupled via a rotary mechanism of the central stalk subunits to proton translocation.</text>
</comment>
<dbReference type="InterPro" id="IPR000711">
    <property type="entry name" value="ATPase_OSCP/dsu"/>
</dbReference>
<gene>
    <name evidence="8 9" type="primary">atpH</name>
    <name evidence="9" type="ORF">ACFQ5K_08795</name>
</gene>
<reference evidence="10" key="1">
    <citation type="journal article" date="2019" name="Int. J. Syst. Evol. Microbiol.">
        <title>The Global Catalogue of Microorganisms (GCM) 10K type strain sequencing project: providing services to taxonomists for standard genome sequencing and annotation.</title>
        <authorList>
            <consortium name="The Broad Institute Genomics Platform"/>
            <consortium name="The Broad Institute Genome Sequencing Center for Infectious Disease"/>
            <person name="Wu L."/>
            <person name="Ma J."/>
        </authorList>
    </citation>
    <scope>NUCLEOTIDE SEQUENCE [LARGE SCALE GENOMIC DNA]</scope>
    <source>
        <strain evidence="10">CCM 8912</strain>
    </source>
</reference>
<keyword evidence="2 8" id="KW-0813">Transport</keyword>
<evidence type="ECO:0000256" key="7">
    <source>
        <dbReference type="ARBA" id="ARBA00023310"/>
    </source>
</evidence>
<protein>
    <recommendedName>
        <fullName evidence="8">ATP synthase subunit delta</fullName>
    </recommendedName>
    <alternativeName>
        <fullName evidence="8">ATP synthase F(1) sector subunit delta</fullName>
    </alternativeName>
    <alternativeName>
        <fullName evidence="8">F-type ATPase subunit delta</fullName>
        <shortName evidence="8">F-ATPase subunit delta</shortName>
    </alternativeName>
</protein>
<comment type="subcellular location">
    <subcellularLocation>
        <location evidence="8">Cell membrane</location>
        <topology evidence="8">Peripheral membrane protein</topology>
    </subcellularLocation>
    <subcellularLocation>
        <location evidence="1">Membrane</location>
    </subcellularLocation>
</comment>
<keyword evidence="5 8" id="KW-0472">Membrane</keyword>
<evidence type="ECO:0000256" key="1">
    <source>
        <dbReference type="ARBA" id="ARBA00004370"/>
    </source>
</evidence>
<dbReference type="NCBIfam" id="TIGR01145">
    <property type="entry name" value="ATP_synt_delta"/>
    <property type="match status" value="1"/>
</dbReference>
<evidence type="ECO:0000256" key="2">
    <source>
        <dbReference type="ARBA" id="ARBA00022448"/>
    </source>
</evidence>
<dbReference type="EMBL" id="JBHTOK010000069">
    <property type="protein sequence ID" value="MFD1441466.1"/>
    <property type="molecule type" value="Genomic_DNA"/>
</dbReference>
<dbReference type="InterPro" id="IPR026015">
    <property type="entry name" value="ATP_synth_OSCP/delta_N_sf"/>
</dbReference>
<dbReference type="PROSITE" id="PS00389">
    <property type="entry name" value="ATPASE_DELTA"/>
    <property type="match status" value="1"/>
</dbReference>
<evidence type="ECO:0000256" key="6">
    <source>
        <dbReference type="ARBA" id="ARBA00023196"/>
    </source>
</evidence>
<evidence type="ECO:0000313" key="9">
    <source>
        <dbReference type="EMBL" id="MFD1441466.1"/>
    </source>
</evidence>
<comment type="similarity">
    <text evidence="8">Belongs to the ATPase delta chain family.</text>
</comment>
<accession>A0ABW4CYC1</accession>
<comment type="caution">
    <text evidence="9">The sequence shown here is derived from an EMBL/GenBank/DDBJ whole genome shotgun (WGS) entry which is preliminary data.</text>
</comment>
<evidence type="ECO:0000256" key="4">
    <source>
        <dbReference type="ARBA" id="ARBA00023065"/>
    </source>
</evidence>
<proteinExistence type="inferred from homology"/>
<comment type="function">
    <text evidence="8">This protein is part of the stalk that links CF(0) to CF(1). It either transmits conformational changes from CF(0) to CF(1) or is implicated in proton conduction.</text>
</comment>
<name>A0ABW4CYC1_9LACO</name>
<dbReference type="PRINTS" id="PR00125">
    <property type="entry name" value="ATPASEDELTA"/>
</dbReference>
<organism evidence="9 10">
    <name type="scientific">Lacticaseibacillus hegangensis</name>
    <dbReference type="NCBI Taxonomy" id="2486010"/>
    <lineage>
        <taxon>Bacteria</taxon>
        <taxon>Bacillati</taxon>
        <taxon>Bacillota</taxon>
        <taxon>Bacilli</taxon>
        <taxon>Lactobacillales</taxon>
        <taxon>Lactobacillaceae</taxon>
        <taxon>Lacticaseibacillus</taxon>
    </lineage>
</organism>
<sequence>MAVTDRDAAPRYGKALFEAAQDQQALSAVSAQLAQVNAVIEATPELMPALASNNLTQTDKTTLMGLLTQDAGDLVKHLVQILMANGRILGLPAVIQDFSDRFDEATGHVDATVTTAVPLTEAQAQAMNQALAKQLKAKTVGITTVVDPSVIGGVKVQSSDLVIDGTVKTRLSKLRQQLLTN</sequence>
<dbReference type="InterPro" id="IPR020781">
    <property type="entry name" value="ATPase_OSCP/d_CS"/>
</dbReference>
<dbReference type="Pfam" id="PF00213">
    <property type="entry name" value="OSCP"/>
    <property type="match status" value="1"/>
</dbReference>
<dbReference type="RefSeq" id="WP_125756735.1">
    <property type="nucleotide sequence ID" value="NZ_JBHTOK010000069.1"/>
</dbReference>
<keyword evidence="7 8" id="KW-0066">ATP synthesis</keyword>
<evidence type="ECO:0000256" key="3">
    <source>
        <dbReference type="ARBA" id="ARBA00022781"/>
    </source>
</evidence>
<evidence type="ECO:0000256" key="8">
    <source>
        <dbReference type="HAMAP-Rule" id="MF_01416"/>
    </source>
</evidence>
<dbReference type="Proteomes" id="UP001597212">
    <property type="component" value="Unassembled WGS sequence"/>
</dbReference>
<keyword evidence="8" id="KW-1003">Cell membrane</keyword>
<keyword evidence="10" id="KW-1185">Reference proteome</keyword>
<dbReference type="Gene3D" id="1.10.520.20">
    <property type="entry name" value="N-terminal domain of the delta subunit of the F1F0-ATP synthase"/>
    <property type="match status" value="1"/>
</dbReference>
<dbReference type="SUPFAM" id="SSF47928">
    <property type="entry name" value="N-terminal domain of the delta subunit of the F1F0-ATP synthase"/>
    <property type="match status" value="1"/>
</dbReference>
<keyword evidence="4 8" id="KW-0406">Ion transport</keyword>
<keyword evidence="6 8" id="KW-0139">CF(1)</keyword>
<dbReference type="PANTHER" id="PTHR11910">
    <property type="entry name" value="ATP SYNTHASE DELTA CHAIN"/>
    <property type="match status" value="1"/>
</dbReference>
<keyword evidence="3 8" id="KW-0375">Hydrogen ion transport</keyword>
<evidence type="ECO:0000313" key="10">
    <source>
        <dbReference type="Proteomes" id="UP001597212"/>
    </source>
</evidence>